<gene>
    <name evidence="2" type="primary">ugpQ_2</name>
    <name evidence="2" type="ORF">ROA7023_03892</name>
</gene>
<organism evidence="2 3">
    <name type="scientific">Roseisalinus antarcticus</name>
    <dbReference type="NCBI Taxonomy" id="254357"/>
    <lineage>
        <taxon>Bacteria</taxon>
        <taxon>Pseudomonadati</taxon>
        <taxon>Pseudomonadota</taxon>
        <taxon>Alphaproteobacteria</taxon>
        <taxon>Rhodobacterales</taxon>
        <taxon>Roseobacteraceae</taxon>
        <taxon>Roseisalinus</taxon>
    </lineage>
</organism>
<dbReference type="GO" id="GO:0008889">
    <property type="term" value="F:glycerophosphodiester phosphodiesterase activity"/>
    <property type="evidence" value="ECO:0007669"/>
    <property type="project" value="UniProtKB-EC"/>
</dbReference>
<dbReference type="InterPro" id="IPR017946">
    <property type="entry name" value="PLC-like_Pdiesterase_TIM-brl"/>
</dbReference>
<dbReference type="Proteomes" id="UP000193900">
    <property type="component" value="Unassembled WGS sequence"/>
</dbReference>
<proteinExistence type="predicted"/>
<accession>A0A1Y5TXK4</accession>
<dbReference type="Gene3D" id="3.20.20.190">
    <property type="entry name" value="Phosphatidylinositol (PI) phosphodiesterase"/>
    <property type="match status" value="2"/>
</dbReference>
<dbReference type="GO" id="GO:0006629">
    <property type="term" value="P:lipid metabolic process"/>
    <property type="evidence" value="ECO:0007669"/>
    <property type="project" value="InterPro"/>
</dbReference>
<keyword evidence="2" id="KW-0378">Hydrolase</keyword>
<dbReference type="AlphaFoldDB" id="A0A1Y5TXK4"/>
<feature type="domain" description="GP-PDE" evidence="1">
    <location>
        <begin position="240"/>
        <end position="469"/>
    </location>
</feature>
<evidence type="ECO:0000313" key="3">
    <source>
        <dbReference type="Proteomes" id="UP000193900"/>
    </source>
</evidence>
<dbReference type="EC" id="3.1.4.46" evidence="2"/>
<evidence type="ECO:0000313" key="2">
    <source>
        <dbReference type="EMBL" id="SLN75092.1"/>
    </source>
</evidence>
<dbReference type="CDD" id="cd08556">
    <property type="entry name" value="GDPD"/>
    <property type="match status" value="1"/>
</dbReference>
<protein>
    <submittedName>
        <fullName evidence="2">Glycerophosphoryl diester phosphodiesterase</fullName>
        <ecNumber evidence="2">3.1.4.46</ecNumber>
    </submittedName>
</protein>
<dbReference type="PANTHER" id="PTHR46211">
    <property type="entry name" value="GLYCEROPHOSPHORYL DIESTER PHOSPHODIESTERASE"/>
    <property type="match status" value="1"/>
</dbReference>
<evidence type="ECO:0000259" key="1">
    <source>
        <dbReference type="PROSITE" id="PS51704"/>
    </source>
</evidence>
<reference evidence="2 3" key="1">
    <citation type="submission" date="2017-03" db="EMBL/GenBank/DDBJ databases">
        <authorList>
            <person name="Afonso C.L."/>
            <person name="Miller P.J."/>
            <person name="Scott M.A."/>
            <person name="Spackman E."/>
            <person name="Goraichik I."/>
            <person name="Dimitrov K.M."/>
            <person name="Suarez D.L."/>
            <person name="Swayne D.E."/>
        </authorList>
    </citation>
    <scope>NUCLEOTIDE SEQUENCE [LARGE SCALE GENOMIC DNA]</scope>
    <source>
        <strain evidence="2 3">CECT 7023</strain>
    </source>
</reference>
<dbReference type="CDD" id="cd08566">
    <property type="entry name" value="GDPD_AtGDE_like"/>
    <property type="match status" value="1"/>
</dbReference>
<dbReference type="RefSeq" id="WP_159458597.1">
    <property type="nucleotide sequence ID" value="NZ_FWFZ01000033.1"/>
</dbReference>
<dbReference type="OrthoDB" id="1854250at2"/>
<sequence>MNDWTLPPRPLSIAHRGAQAYAPGNTLSASEKAHTLGADMWEVDIRCSRDGIVIAHHDAELADGTAVRDMDYADILSRTRAACAPCPTLDDVAALAAQSGTGIYADIKDLDAVLPALAILRRHGIDRAILGAFAPEAAAMLKQAECPYPRSALVPLQADPFVHAAGAGVIHLCWERLERPQDTLTPDFFRRAFDAGQRVVLWHEEDPARMAAIRGKPVLGICSDRPEMVNPFTPPDGRPLRIVCHRGANGIAPENTLPALECALAAGFAMAETDLRVTACGTIVAIHDATLDRTTDGTGRVDAHSLTELRLHDAGGWFDPFFNNVRIPTLDEVLALAVKYDGGLYLELKDAAPGQVWAAVQAAGLEQRCFFWSFDMDLLRALRQDSAAARIMVRREDHPSLDVALATLAPAIIEFRPDADAAEVAALRDGPVASMIAYMGRDGDVFDRIVDMRPDMVNLDQPFAFVRHLDGKTFQPMACER</sequence>
<keyword evidence="3" id="KW-1185">Reference proteome</keyword>
<dbReference type="SUPFAM" id="SSF51695">
    <property type="entry name" value="PLC-like phosphodiesterases"/>
    <property type="match status" value="2"/>
</dbReference>
<dbReference type="PROSITE" id="PS51704">
    <property type="entry name" value="GP_PDE"/>
    <property type="match status" value="2"/>
</dbReference>
<dbReference type="InterPro" id="IPR030395">
    <property type="entry name" value="GP_PDE_dom"/>
</dbReference>
<dbReference type="PANTHER" id="PTHR46211:SF14">
    <property type="entry name" value="GLYCEROPHOSPHODIESTER PHOSPHODIESTERASE"/>
    <property type="match status" value="1"/>
</dbReference>
<dbReference type="EMBL" id="FWFZ01000033">
    <property type="protein sequence ID" value="SLN75092.1"/>
    <property type="molecule type" value="Genomic_DNA"/>
</dbReference>
<feature type="domain" description="GP-PDE" evidence="1">
    <location>
        <begin position="10"/>
        <end position="233"/>
    </location>
</feature>
<dbReference type="Pfam" id="PF03009">
    <property type="entry name" value="GDPD"/>
    <property type="match status" value="2"/>
</dbReference>
<name>A0A1Y5TXK4_9RHOB</name>